<keyword evidence="3" id="KW-1185">Reference proteome</keyword>
<sequence length="544" mass="59128">MTYRNQTTPTAAAAYSLSKSDFSPILPSNARLSVDHVNGVDRGLLSGGDRRTRPGGVLGGRFGFVVVLVVGFPPAVDAHEHAERHAGQAHADHGQPVRPEHLERRPLGLALEVGLVHARRTVPVAVAPQRGADARLQLGTSVGATQRGAVRARAKGRRPVVGDRPGAAAAVRRLRRRFGHFQPLERHRARVLGHELHHEAGVLLVVGYEVGPLVREHVQRVAAVVARLGRAHVAHQPDVRPDRVQQHPVPGSARRGRGRRSVHRQEAAPRLHEHAVAGPGLQQPRHVAAVQVVPRSRRIGDLDLAAGTADPLLARTGRPPENADVRVEVRVGKVVGHGQAGHAEPDFHAVRRRVERHLGGAERGFREVLTEAAALHAHRPPVHLADRQPGTAVAGRTCVLAGHRLDHGRRLGGPFARPERRVPHHHLQPVTGFGLQPVHAVQALGAAPAVQEHVPRFRQVQRFAHPPALDHALVAAGLAVVHGAVHELVVQPEPERFQHRAQHRVHLKYDAGRPRQVALVRRARPLRPRGVGLRRGRRDGDVLA</sequence>
<protein>
    <submittedName>
        <fullName evidence="2">Uncharacterized protein</fullName>
    </submittedName>
</protein>
<feature type="region of interest" description="Disordered" evidence="1">
    <location>
        <begin position="80"/>
        <end position="99"/>
    </location>
</feature>
<comment type="caution">
    <text evidence="2">The sequence shown here is derived from an EMBL/GenBank/DDBJ whole genome shotgun (WGS) entry which is preliminary data.</text>
</comment>
<feature type="region of interest" description="Disordered" evidence="1">
    <location>
        <begin position="236"/>
        <end position="283"/>
    </location>
</feature>
<gene>
    <name evidence="2" type="ORF">AGLY_002597</name>
</gene>
<evidence type="ECO:0000313" key="2">
    <source>
        <dbReference type="EMBL" id="KAE9542686.1"/>
    </source>
</evidence>
<dbReference type="AlphaFoldDB" id="A0A6G0U378"/>
<feature type="compositionally biased region" description="Basic and acidic residues" evidence="1">
    <location>
        <begin position="263"/>
        <end position="275"/>
    </location>
</feature>
<evidence type="ECO:0000313" key="3">
    <source>
        <dbReference type="Proteomes" id="UP000475862"/>
    </source>
</evidence>
<name>A0A6G0U378_APHGL</name>
<reference evidence="2 3" key="1">
    <citation type="submission" date="2019-08" db="EMBL/GenBank/DDBJ databases">
        <title>The genome of the soybean aphid Biotype 1, its phylome, world population structure and adaptation to the North American continent.</title>
        <authorList>
            <person name="Giordano R."/>
            <person name="Donthu R.K."/>
            <person name="Hernandez A.G."/>
            <person name="Wright C.L."/>
            <person name="Zimin A.V."/>
        </authorList>
    </citation>
    <scope>NUCLEOTIDE SEQUENCE [LARGE SCALE GENOMIC DNA]</scope>
    <source>
        <tissue evidence="2">Whole aphids</tissue>
    </source>
</reference>
<evidence type="ECO:0000256" key="1">
    <source>
        <dbReference type="SAM" id="MobiDB-lite"/>
    </source>
</evidence>
<proteinExistence type="predicted"/>
<organism evidence="2 3">
    <name type="scientific">Aphis glycines</name>
    <name type="common">Soybean aphid</name>
    <dbReference type="NCBI Taxonomy" id="307491"/>
    <lineage>
        <taxon>Eukaryota</taxon>
        <taxon>Metazoa</taxon>
        <taxon>Ecdysozoa</taxon>
        <taxon>Arthropoda</taxon>
        <taxon>Hexapoda</taxon>
        <taxon>Insecta</taxon>
        <taxon>Pterygota</taxon>
        <taxon>Neoptera</taxon>
        <taxon>Paraneoptera</taxon>
        <taxon>Hemiptera</taxon>
        <taxon>Sternorrhyncha</taxon>
        <taxon>Aphidomorpha</taxon>
        <taxon>Aphidoidea</taxon>
        <taxon>Aphididae</taxon>
        <taxon>Aphidini</taxon>
        <taxon>Aphis</taxon>
        <taxon>Aphis</taxon>
    </lineage>
</organism>
<accession>A0A6G0U378</accession>
<dbReference type="Proteomes" id="UP000475862">
    <property type="component" value="Unassembled WGS sequence"/>
</dbReference>
<dbReference type="EMBL" id="VYZN01000009">
    <property type="protein sequence ID" value="KAE9542686.1"/>
    <property type="molecule type" value="Genomic_DNA"/>
</dbReference>
<feature type="compositionally biased region" description="Basic and acidic residues" evidence="1">
    <location>
        <begin position="236"/>
        <end position="245"/>
    </location>
</feature>